<dbReference type="SMART" id="SM00822">
    <property type="entry name" value="PKS_KR"/>
    <property type="match status" value="1"/>
</dbReference>
<keyword evidence="4" id="KW-1185">Reference proteome</keyword>
<comment type="similarity">
    <text evidence="1">Belongs to the short-chain dehydrogenases/reductases (SDR) family.</text>
</comment>
<feature type="domain" description="Ketoreductase" evidence="2">
    <location>
        <begin position="17"/>
        <end position="206"/>
    </location>
</feature>
<dbReference type="InterPro" id="IPR002347">
    <property type="entry name" value="SDR_fam"/>
</dbReference>
<protein>
    <submittedName>
        <fullName evidence="3">SDR family oxidoreductase</fullName>
    </submittedName>
</protein>
<dbReference type="AlphaFoldDB" id="A0A923KQ74"/>
<gene>
    <name evidence="3" type="ORF">H8K32_10555</name>
</gene>
<comment type="caution">
    <text evidence="3">The sequence shown here is derived from an EMBL/GenBank/DDBJ whole genome shotgun (WGS) entry which is preliminary data.</text>
</comment>
<dbReference type="SUPFAM" id="SSF51735">
    <property type="entry name" value="NAD(P)-binding Rossmann-fold domains"/>
    <property type="match status" value="1"/>
</dbReference>
<dbReference type="InterPro" id="IPR051911">
    <property type="entry name" value="SDR_oxidoreductase"/>
</dbReference>
<evidence type="ECO:0000259" key="2">
    <source>
        <dbReference type="SMART" id="SM00822"/>
    </source>
</evidence>
<dbReference type="InterPro" id="IPR057326">
    <property type="entry name" value="KR_dom"/>
</dbReference>
<dbReference type="InterPro" id="IPR020904">
    <property type="entry name" value="Sc_DH/Rdtase_CS"/>
</dbReference>
<dbReference type="Pfam" id="PF00106">
    <property type="entry name" value="adh_short"/>
    <property type="match status" value="1"/>
</dbReference>
<dbReference type="CDD" id="cd05374">
    <property type="entry name" value="17beta-HSD-like_SDR_c"/>
    <property type="match status" value="1"/>
</dbReference>
<dbReference type="PRINTS" id="PR00080">
    <property type="entry name" value="SDRFAMILY"/>
</dbReference>
<proteinExistence type="inferred from homology"/>
<evidence type="ECO:0000313" key="4">
    <source>
        <dbReference type="Proteomes" id="UP000634011"/>
    </source>
</evidence>
<dbReference type="EMBL" id="JACOFV010000009">
    <property type="protein sequence ID" value="MBC3862541.1"/>
    <property type="molecule type" value="Genomic_DNA"/>
</dbReference>
<dbReference type="PANTHER" id="PTHR43976:SF9">
    <property type="entry name" value="OXIDOREDUCTASE"/>
    <property type="match status" value="1"/>
</dbReference>
<dbReference type="RefSeq" id="WP_186912469.1">
    <property type="nucleotide sequence ID" value="NZ_JACOFV010000009.1"/>
</dbReference>
<dbReference type="Proteomes" id="UP000634011">
    <property type="component" value="Unassembled WGS sequence"/>
</dbReference>
<evidence type="ECO:0000256" key="1">
    <source>
        <dbReference type="RuleBase" id="RU000363"/>
    </source>
</evidence>
<organism evidence="3 4">
    <name type="scientific">Undibacterium jejuense</name>
    <dbReference type="NCBI Taxonomy" id="1344949"/>
    <lineage>
        <taxon>Bacteria</taxon>
        <taxon>Pseudomonadati</taxon>
        <taxon>Pseudomonadota</taxon>
        <taxon>Betaproteobacteria</taxon>
        <taxon>Burkholderiales</taxon>
        <taxon>Oxalobacteraceae</taxon>
        <taxon>Undibacterium</taxon>
    </lineage>
</organism>
<dbReference type="PANTHER" id="PTHR43976">
    <property type="entry name" value="SHORT CHAIN DEHYDROGENASE"/>
    <property type="match status" value="1"/>
</dbReference>
<name>A0A923KQ74_9BURK</name>
<dbReference type="InterPro" id="IPR036291">
    <property type="entry name" value="NAD(P)-bd_dom_sf"/>
</dbReference>
<accession>A0A923KQ74</accession>
<dbReference type="PRINTS" id="PR00081">
    <property type="entry name" value="GDHRDH"/>
</dbReference>
<dbReference type="Gene3D" id="3.40.50.720">
    <property type="entry name" value="NAD(P)-binding Rossmann-like Domain"/>
    <property type="match status" value="1"/>
</dbReference>
<sequence length="305" mass="32785">MNTLNKENTNGNNSHAKTIVITGSSSGFGALTAKALAAKGHNVIATMRDAYTRNVAFKAELEAFAKQGGHQLEVVELDVTSDDSVETAIAAIAKSHGRIDVLLNNAGVMNIGVTEAYSSAELQAQFEVNTFGPARMIRAVLPTMRAQRSGLIVSVTSLAGRVIFPFFGAYNASKFALEALAEAYRYELSGLGIDSVIVEPGPFGTSLLTRSPAPHDQNIVDAYGDIGKIPEAMKAGFQSMYDSPEPPRVEDVTDAIVKLIEQTSKRPLRTVVMPKGMDFGVEKLNQRVSEIQNALLTTMQFDSMI</sequence>
<reference evidence="3" key="1">
    <citation type="submission" date="2020-08" db="EMBL/GenBank/DDBJ databases">
        <title>Novel species isolated from subtropical streams in China.</title>
        <authorList>
            <person name="Lu H."/>
        </authorList>
    </citation>
    <scope>NUCLEOTIDE SEQUENCE</scope>
    <source>
        <strain evidence="3">KACC 12607</strain>
    </source>
</reference>
<dbReference type="PROSITE" id="PS00061">
    <property type="entry name" value="ADH_SHORT"/>
    <property type="match status" value="1"/>
</dbReference>
<evidence type="ECO:0000313" key="3">
    <source>
        <dbReference type="EMBL" id="MBC3862541.1"/>
    </source>
</evidence>